<keyword evidence="4" id="KW-1185">Reference proteome</keyword>
<dbReference type="SUPFAM" id="SSF48403">
    <property type="entry name" value="Ankyrin repeat"/>
    <property type="match status" value="1"/>
</dbReference>
<proteinExistence type="predicted"/>
<keyword evidence="1" id="KW-0040">ANK repeat</keyword>
<reference evidence="3 5" key="2">
    <citation type="submission" date="2018-06" db="EMBL/GenBank/DDBJ databases">
        <authorList>
            <consortium name="Pathogen Informatics"/>
            <person name="Doyle S."/>
        </authorList>
    </citation>
    <scope>NUCLEOTIDE SEQUENCE [LARGE SCALE GENOMIC DNA]</scope>
    <source>
        <strain evidence="3 5">NCTC11212</strain>
    </source>
</reference>
<feature type="repeat" description="ANK" evidence="1">
    <location>
        <begin position="74"/>
        <end position="106"/>
    </location>
</feature>
<dbReference type="PROSITE" id="PS50088">
    <property type="entry name" value="ANK_REPEAT"/>
    <property type="match status" value="2"/>
</dbReference>
<dbReference type="EMBL" id="UAVR01000023">
    <property type="protein sequence ID" value="SQA92399.1"/>
    <property type="molecule type" value="Genomic_DNA"/>
</dbReference>
<dbReference type="InterPro" id="IPR051616">
    <property type="entry name" value="Cul2-RING_E3_ligase_SR"/>
</dbReference>
<dbReference type="AlphaFoldDB" id="A0AAX2IR99"/>
<evidence type="ECO:0000313" key="5">
    <source>
        <dbReference type="Proteomes" id="UP000251937"/>
    </source>
</evidence>
<evidence type="ECO:0000313" key="3">
    <source>
        <dbReference type="EMBL" id="SQA92399.1"/>
    </source>
</evidence>
<organism evidence="3 5">
    <name type="scientific">Chryseobacterium balustinum</name>
    <dbReference type="NCBI Taxonomy" id="246"/>
    <lineage>
        <taxon>Bacteria</taxon>
        <taxon>Pseudomonadati</taxon>
        <taxon>Bacteroidota</taxon>
        <taxon>Flavobacteriia</taxon>
        <taxon>Flavobacteriales</taxon>
        <taxon>Weeksellaceae</taxon>
        <taxon>Chryseobacterium group</taxon>
        <taxon>Chryseobacterium</taxon>
    </lineage>
</organism>
<dbReference type="PROSITE" id="PS50297">
    <property type="entry name" value="ANK_REP_REGION"/>
    <property type="match status" value="2"/>
</dbReference>
<dbReference type="EMBL" id="FUZE01000036">
    <property type="protein sequence ID" value="SKC11705.1"/>
    <property type="molecule type" value="Genomic_DNA"/>
</dbReference>
<dbReference type="InterPro" id="IPR002110">
    <property type="entry name" value="Ankyrin_rpt"/>
</dbReference>
<dbReference type="Proteomes" id="UP000251937">
    <property type="component" value="Unassembled WGS sequence"/>
</dbReference>
<protein>
    <submittedName>
        <fullName evidence="2">Ankyrin repeat-containing protein</fullName>
    </submittedName>
    <submittedName>
        <fullName evidence="3">Ankyrin repeats (3 copies)</fullName>
    </submittedName>
</protein>
<gene>
    <name evidence="3" type="ORF">NCTC11212_04053</name>
    <name evidence="2" type="ORF">SAMN05421800_13615</name>
</gene>
<dbReference type="Pfam" id="PF12796">
    <property type="entry name" value="Ank_2"/>
    <property type="match status" value="1"/>
</dbReference>
<evidence type="ECO:0000256" key="1">
    <source>
        <dbReference type="PROSITE-ProRule" id="PRU00023"/>
    </source>
</evidence>
<dbReference type="PANTHER" id="PTHR46224:SF6">
    <property type="entry name" value="ANKYRIN REPEAT FAMILY PROTEIN"/>
    <property type="match status" value="1"/>
</dbReference>
<dbReference type="Gene3D" id="1.25.40.20">
    <property type="entry name" value="Ankyrin repeat-containing domain"/>
    <property type="match status" value="1"/>
</dbReference>
<sequence length="304" mass="34758">MKKIIFLIFFTMTLFSCQDTRSRKTQNKEQYPPQKLFEGKQLQAAQKIFDEDNSGLESVLKDEPQIINQLSDTKGYTLLMYASVVENLPAMEILLKNGADPNIVVPNEGLGLPLSHAVALNNYEMAKLLFKYKANPNPELGNSPLCNAMTLGNEQTEKKMIDFLLDNGADINHTSYLGHNIMEEAARNLSQFRIALYLLEKGGNPKIKGTELSPMAKYIEYEKKKTTENKNPKAVVYYENLLKVSTILQEKYHITFPVKDDPKAEAKLRIELYEKLSDKDKKSVNFNKNYGENRYKEDKKLLSQ</sequence>
<dbReference type="PROSITE" id="PS51257">
    <property type="entry name" value="PROKAR_LIPOPROTEIN"/>
    <property type="match status" value="1"/>
</dbReference>
<comment type="caution">
    <text evidence="3">The sequence shown here is derived from an EMBL/GenBank/DDBJ whole genome shotgun (WGS) entry which is preliminary data.</text>
</comment>
<name>A0AAX2IR99_9FLAO</name>
<evidence type="ECO:0000313" key="2">
    <source>
        <dbReference type="EMBL" id="SKC11705.1"/>
    </source>
</evidence>
<dbReference type="InterPro" id="IPR036770">
    <property type="entry name" value="Ankyrin_rpt-contain_sf"/>
</dbReference>
<evidence type="ECO:0000313" key="4">
    <source>
        <dbReference type="Proteomes" id="UP000190669"/>
    </source>
</evidence>
<dbReference type="RefSeq" id="WP_228466026.1">
    <property type="nucleotide sequence ID" value="NZ_CP033934.1"/>
</dbReference>
<dbReference type="SMART" id="SM00248">
    <property type="entry name" value="ANK"/>
    <property type="match status" value="4"/>
</dbReference>
<dbReference type="PANTHER" id="PTHR46224">
    <property type="entry name" value="ANKYRIN REPEAT FAMILY PROTEIN"/>
    <property type="match status" value="1"/>
</dbReference>
<dbReference type="Proteomes" id="UP000190669">
    <property type="component" value="Unassembled WGS sequence"/>
</dbReference>
<accession>A0AAX2IR99</accession>
<reference evidence="2 4" key="1">
    <citation type="submission" date="2017-02" db="EMBL/GenBank/DDBJ databases">
        <authorList>
            <person name="Varghese N."/>
            <person name="Submissions S."/>
        </authorList>
    </citation>
    <scope>NUCLEOTIDE SEQUENCE [LARGE SCALE GENOMIC DNA]</scope>
    <source>
        <strain evidence="2 4">DSM 16775</strain>
    </source>
</reference>
<feature type="repeat" description="ANK" evidence="1">
    <location>
        <begin position="140"/>
        <end position="176"/>
    </location>
</feature>
<dbReference type="Pfam" id="PF00023">
    <property type="entry name" value="Ank"/>
    <property type="match status" value="1"/>
</dbReference>